<gene>
    <name evidence="3" type="ORF">ACFSOX_21600</name>
</gene>
<protein>
    <submittedName>
        <fullName evidence="3">DUF3551 domain-containing protein</fullName>
    </submittedName>
</protein>
<comment type="caution">
    <text evidence="3">The sequence shown here is derived from an EMBL/GenBank/DDBJ whole genome shotgun (WGS) entry which is preliminary data.</text>
</comment>
<sequence>MRLGVVVLVAACLVAAGGIGTAPAETPARRRDSGSPMWPWCAEYSMDGAVVNCGFATRAQCMAAVSGNGGGCYRNPFASPARAATPGTATPSGGAVRSSAR</sequence>
<keyword evidence="2" id="KW-0732">Signal</keyword>
<feature type="region of interest" description="Disordered" evidence="1">
    <location>
        <begin position="79"/>
        <end position="101"/>
    </location>
</feature>
<organism evidence="3 4">
    <name type="scientific">Rhodoplanes azumiensis</name>
    <dbReference type="NCBI Taxonomy" id="1897628"/>
    <lineage>
        <taxon>Bacteria</taxon>
        <taxon>Pseudomonadati</taxon>
        <taxon>Pseudomonadota</taxon>
        <taxon>Alphaproteobacteria</taxon>
        <taxon>Hyphomicrobiales</taxon>
        <taxon>Nitrobacteraceae</taxon>
        <taxon>Rhodoplanes</taxon>
    </lineage>
</organism>
<feature type="compositionally biased region" description="Low complexity" evidence="1">
    <location>
        <begin position="79"/>
        <end position="95"/>
    </location>
</feature>
<dbReference type="EMBL" id="JBHUIW010000034">
    <property type="protein sequence ID" value="MFD2184756.1"/>
    <property type="molecule type" value="Genomic_DNA"/>
</dbReference>
<evidence type="ECO:0000313" key="3">
    <source>
        <dbReference type="EMBL" id="MFD2184756.1"/>
    </source>
</evidence>
<dbReference type="Pfam" id="PF12071">
    <property type="entry name" value="DUF3551"/>
    <property type="match status" value="1"/>
</dbReference>
<dbReference type="InterPro" id="IPR021937">
    <property type="entry name" value="DUF3551"/>
</dbReference>
<accession>A0ABW5APY2</accession>
<keyword evidence="4" id="KW-1185">Reference proteome</keyword>
<name>A0ABW5APY2_9BRAD</name>
<evidence type="ECO:0000313" key="4">
    <source>
        <dbReference type="Proteomes" id="UP001597314"/>
    </source>
</evidence>
<dbReference type="RefSeq" id="WP_378479894.1">
    <property type="nucleotide sequence ID" value="NZ_JBHUIW010000034.1"/>
</dbReference>
<reference evidence="4" key="1">
    <citation type="journal article" date="2019" name="Int. J. Syst. Evol. Microbiol.">
        <title>The Global Catalogue of Microorganisms (GCM) 10K type strain sequencing project: providing services to taxonomists for standard genome sequencing and annotation.</title>
        <authorList>
            <consortium name="The Broad Institute Genomics Platform"/>
            <consortium name="The Broad Institute Genome Sequencing Center for Infectious Disease"/>
            <person name="Wu L."/>
            <person name="Ma J."/>
        </authorList>
    </citation>
    <scope>NUCLEOTIDE SEQUENCE [LARGE SCALE GENOMIC DNA]</scope>
    <source>
        <strain evidence="4">CGMCC 1.6774</strain>
    </source>
</reference>
<feature type="signal peptide" evidence="2">
    <location>
        <begin position="1"/>
        <end position="24"/>
    </location>
</feature>
<dbReference type="Proteomes" id="UP001597314">
    <property type="component" value="Unassembled WGS sequence"/>
</dbReference>
<evidence type="ECO:0000256" key="2">
    <source>
        <dbReference type="SAM" id="SignalP"/>
    </source>
</evidence>
<evidence type="ECO:0000256" key="1">
    <source>
        <dbReference type="SAM" id="MobiDB-lite"/>
    </source>
</evidence>
<feature type="chain" id="PRO_5046361923" evidence="2">
    <location>
        <begin position="25"/>
        <end position="101"/>
    </location>
</feature>
<proteinExistence type="predicted"/>